<evidence type="ECO:0000256" key="4">
    <source>
        <dbReference type="ARBA" id="ARBA00022840"/>
    </source>
</evidence>
<dbReference type="InterPro" id="IPR050203">
    <property type="entry name" value="Trp-tRNA_synthetase"/>
</dbReference>
<dbReference type="InterPro" id="IPR002306">
    <property type="entry name" value="Trp-tRNA-ligase"/>
</dbReference>
<dbReference type="GeneID" id="66304846"/>
<comment type="catalytic activity">
    <reaction evidence="7 8">
        <text>tRNA(Trp) + L-tryptophan + ATP = L-tryptophyl-tRNA(Trp) + AMP + diphosphate + H(+)</text>
        <dbReference type="Rhea" id="RHEA:24080"/>
        <dbReference type="Rhea" id="RHEA-COMP:9671"/>
        <dbReference type="Rhea" id="RHEA-COMP:9705"/>
        <dbReference type="ChEBI" id="CHEBI:15378"/>
        <dbReference type="ChEBI" id="CHEBI:30616"/>
        <dbReference type="ChEBI" id="CHEBI:33019"/>
        <dbReference type="ChEBI" id="CHEBI:57912"/>
        <dbReference type="ChEBI" id="CHEBI:78442"/>
        <dbReference type="ChEBI" id="CHEBI:78535"/>
        <dbReference type="ChEBI" id="CHEBI:456215"/>
        <dbReference type="EC" id="6.1.1.2"/>
    </reaction>
</comment>
<dbReference type="RefSeq" id="WP_157992806.1">
    <property type="nucleotide sequence ID" value="NZ_LR217713.1"/>
</dbReference>
<dbReference type="EMBL" id="LR217713">
    <property type="protein sequence ID" value="VFP82213.1"/>
    <property type="molecule type" value="Genomic_DNA"/>
</dbReference>
<comment type="similarity">
    <text evidence="1 8 9">Belongs to the class-I aminoacyl-tRNA synthetase family.</text>
</comment>
<dbReference type="Proteomes" id="UP000294441">
    <property type="component" value="Chromosome 1"/>
</dbReference>
<dbReference type="AlphaFoldDB" id="A0A451D8W3"/>
<comment type="subcellular location">
    <subcellularLocation>
        <location evidence="8">Cytoplasm</location>
    </subcellularLocation>
</comment>
<evidence type="ECO:0000256" key="3">
    <source>
        <dbReference type="ARBA" id="ARBA00022741"/>
    </source>
</evidence>
<keyword evidence="6 8" id="KW-0030">Aminoacyl-tRNA synthetase</keyword>
<dbReference type="InterPro" id="IPR001412">
    <property type="entry name" value="aa-tRNA-synth_I_CS"/>
</dbReference>
<dbReference type="HAMAP" id="MF_00140_B">
    <property type="entry name" value="Trp_tRNA_synth_B"/>
    <property type="match status" value="1"/>
</dbReference>
<dbReference type="Pfam" id="PF00579">
    <property type="entry name" value="tRNA-synt_1b"/>
    <property type="match status" value="1"/>
</dbReference>
<evidence type="ECO:0000256" key="2">
    <source>
        <dbReference type="ARBA" id="ARBA00022598"/>
    </source>
</evidence>
<evidence type="ECO:0000256" key="5">
    <source>
        <dbReference type="ARBA" id="ARBA00022917"/>
    </source>
</evidence>
<feature type="binding site" evidence="8">
    <location>
        <position position="186"/>
    </location>
    <ligand>
        <name>ATP</name>
        <dbReference type="ChEBI" id="CHEBI:30616"/>
    </ligand>
</feature>
<feature type="short sequence motif" description="'HIGH' region" evidence="8">
    <location>
        <begin position="12"/>
        <end position="20"/>
    </location>
</feature>
<comment type="subunit">
    <text evidence="8">Homodimer.</text>
</comment>
<dbReference type="CDD" id="cd00806">
    <property type="entry name" value="TrpRS_core"/>
    <property type="match status" value="1"/>
</dbReference>
<feature type="binding site" evidence="8">
    <location>
        <begin position="11"/>
        <end position="13"/>
    </location>
    <ligand>
        <name>ATP</name>
        <dbReference type="ChEBI" id="CHEBI:30616"/>
    </ligand>
</feature>
<dbReference type="EC" id="6.1.1.2" evidence="8"/>
<dbReference type="PRINTS" id="PR01039">
    <property type="entry name" value="TRNASYNTHTRP"/>
</dbReference>
<dbReference type="GO" id="GO:0006436">
    <property type="term" value="P:tryptophanyl-tRNA aminoacylation"/>
    <property type="evidence" value="ECO:0007669"/>
    <property type="project" value="UniProtKB-UniRule"/>
</dbReference>
<evidence type="ECO:0000256" key="6">
    <source>
        <dbReference type="ARBA" id="ARBA00023146"/>
    </source>
</evidence>
<dbReference type="InterPro" id="IPR024109">
    <property type="entry name" value="Trp-tRNA-ligase_bac-type"/>
</dbReference>
<keyword evidence="8" id="KW-0963">Cytoplasm</keyword>
<dbReference type="Gene3D" id="3.40.50.620">
    <property type="entry name" value="HUPs"/>
    <property type="match status" value="1"/>
</dbReference>
<dbReference type="NCBIfam" id="TIGR00233">
    <property type="entry name" value="trpS"/>
    <property type="match status" value="1"/>
</dbReference>
<feature type="binding site" evidence="8">
    <location>
        <begin position="19"/>
        <end position="20"/>
    </location>
    <ligand>
        <name>ATP</name>
        <dbReference type="ChEBI" id="CHEBI:30616"/>
    </ligand>
</feature>
<evidence type="ECO:0000256" key="1">
    <source>
        <dbReference type="ARBA" id="ARBA00005594"/>
    </source>
</evidence>
<gene>
    <name evidence="8 10" type="primary">trpS</name>
    <name evidence="10" type="ORF">ERCICURV3402_571</name>
</gene>
<dbReference type="GO" id="GO:0005829">
    <property type="term" value="C:cytosol"/>
    <property type="evidence" value="ECO:0007669"/>
    <property type="project" value="TreeGrafter"/>
</dbReference>
<evidence type="ECO:0000256" key="7">
    <source>
        <dbReference type="ARBA" id="ARBA00049929"/>
    </source>
</evidence>
<dbReference type="InterPro" id="IPR002305">
    <property type="entry name" value="aa-tRNA-synth_Ic"/>
</dbReference>
<dbReference type="GO" id="GO:0005524">
    <property type="term" value="F:ATP binding"/>
    <property type="evidence" value="ECO:0007669"/>
    <property type="project" value="UniProtKB-UniRule"/>
</dbReference>
<dbReference type="PROSITE" id="PS00178">
    <property type="entry name" value="AA_TRNA_LIGASE_I"/>
    <property type="match status" value="1"/>
</dbReference>
<proteinExistence type="inferred from homology"/>
<keyword evidence="5 8" id="KW-0648">Protein biosynthesis</keyword>
<organism evidence="10 11">
    <name type="scientific">Candidatus Erwinia haradaeae</name>
    <dbReference type="NCBI Taxonomy" id="1922217"/>
    <lineage>
        <taxon>Bacteria</taxon>
        <taxon>Pseudomonadati</taxon>
        <taxon>Pseudomonadota</taxon>
        <taxon>Gammaproteobacteria</taxon>
        <taxon>Enterobacterales</taxon>
        <taxon>Erwiniaceae</taxon>
        <taxon>Erwinia</taxon>
    </lineage>
</organism>
<evidence type="ECO:0000313" key="11">
    <source>
        <dbReference type="Proteomes" id="UP000294441"/>
    </source>
</evidence>
<dbReference type="Gene3D" id="1.10.240.10">
    <property type="entry name" value="Tyrosyl-Transfer RNA Synthetase"/>
    <property type="match status" value="1"/>
</dbReference>
<dbReference type="FunFam" id="1.10.240.10:FF:000002">
    <property type="entry name" value="Tryptophan--tRNA ligase"/>
    <property type="match status" value="1"/>
</dbReference>
<comment type="function">
    <text evidence="8">Catalyzes the attachment of tryptophan to tRNA(Trp).</text>
</comment>
<accession>A0A451D8W3</accession>
<dbReference type="InterPro" id="IPR014729">
    <property type="entry name" value="Rossmann-like_a/b/a_fold"/>
</dbReference>
<dbReference type="PANTHER" id="PTHR43766:SF1">
    <property type="entry name" value="TRYPTOPHAN--TRNA LIGASE, MITOCHONDRIAL"/>
    <property type="match status" value="1"/>
</dbReference>
<feature type="binding site" evidence="8">
    <location>
        <begin position="147"/>
        <end position="149"/>
    </location>
    <ligand>
        <name>ATP</name>
        <dbReference type="ChEBI" id="CHEBI:30616"/>
    </ligand>
</feature>
<keyword evidence="2 8" id="KW-0436">Ligase</keyword>
<reference evidence="10 11" key="1">
    <citation type="submission" date="2019-02" db="EMBL/GenBank/DDBJ databases">
        <authorList>
            <person name="Manzano-Marin A."/>
            <person name="Manzano-Marin A."/>
        </authorList>
    </citation>
    <scope>NUCLEOTIDE SEQUENCE [LARGE SCALE GENOMIC DNA]</scope>
    <source>
        <strain evidence="10 11">ErCicurvipes</strain>
    </source>
</reference>
<dbReference type="GO" id="GO:0004830">
    <property type="term" value="F:tryptophan-tRNA ligase activity"/>
    <property type="evidence" value="ECO:0007669"/>
    <property type="project" value="UniProtKB-UniRule"/>
</dbReference>
<feature type="binding site" evidence="8">
    <location>
        <position position="135"/>
    </location>
    <ligand>
        <name>L-tryptophan</name>
        <dbReference type="ChEBI" id="CHEBI:57912"/>
    </ligand>
</feature>
<name>A0A451D8W3_9GAMM</name>
<feature type="binding site" evidence="8">
    <location>
        <begin position="195"/>
        <end position="199"/>
    </location>
    <ligand>
        <name>ATP</name>
        <dbReference type="ChEBI" id="CHEBI:30616"/>
    </ligand>
</feature>
<dbReference type="PANTHER" id="PTHR43766">
    <property type="entry name" value="TRYPTOPHAN--TRNA LIGASE, MITOCHONDRIAL"/>
    <property type="match status" value="1"/>
</dbReference>
<feature type="short sequence motif" description="'KMSKS' region" evidence="8">
    <location>
        <begin position="195"/>
        <end position="199"/>
    </location>
</feature>
<keyword evidence="3 8" id="KW-0547">Nucleotide-binding</keyword>
<dbReference type="SUPFAM" id="SSF52374">
    <property type="entry name" value="Nucleotidylyl transferase"/>
    <property type="match status" value="1"/>
</dbReference>
<evidence type="ECO:0000256" key="9">
    <source>
        <dbReference type="RuleBase" id="RU363036"/>
    </source>
</evidence>
<sequence>MKKSIVFSGAQPSGQLTIGNYIGAIRQWVKMQDTHECIYCIVDLHAMTVQKDPSVLRKAILDTIALYLACGIDPETSIIFVQSQVAAHAQLGWILSCYSYFGELQRMTQFKDKLASHKETMNAGFFTYPVLMTADILLYQTQKVPVGEDQKQHLELSRNMVLRFNARYGDVFTLPEPYILQSGGRIMSLLEPTKKMSKSDNNCNNIISLLEDRRSLVNKIKKSLTDNDEPPIIRYDLKNKPGISNLLNILSAISNISVDVLEIEFSGKMYRDLKNMVIDRLSGFLIELQSSYSCYRNDEVFLEQVMAEGAKKARRKAHETLKKVHEAIGLIYVP</sequence>
<evidence type="ECO:0000313" key="10">
    <source>
        <dbReference type="EMBL" id="VFP82213.1"/>
    </source>
</evidence>
<protein>
    <recommendedName>
        <fullName evidence="8">Tryptophan--tRNA ligase</fullName>
        <ecNumber evidence="8">6.1.1.2</ecNumber>
    </recommendedName>
    <alternativeName>
        <fullName evidence="8">Tryptophanyl-tRNA synthetase</fullName>
        <shortName evidence="8">TrpRS</shortName>
    </alternativeName>
</protein>
<dbReference type="OrthoDB" id="9801042at2"/>
<evidence type="ECO:0000256" key="8">
    <source>
        <dbReference type="HAMAP-Rule" id="MF_00140"/>
    </source>
</evidence>
<keyword evidence="4 8" id="KW-0067">ATP-binding</keyword>